<sequence length="79" mass="8294">MTEMSNYDNGILTGVGRAITVVVTGGTEKVQTPERMRSFAREICDSREIVVDAGVDESLKCPSGEGANAGAGEDESLKS</sequence>
<proteinExistence type="predicted"/>
<name>A0AAP0FX51_9ASPA</name>
<comment type="caution">
    <text evidence="2">The sequence shown here is derived from an EMBL/GenBank/DDBJ whole genome shotgun (WGS) entry which is preliminary data.</text>
</comment>
<dbReference type="EMBL" id="JBBWWQ010000018">
    <property type="protein sequence ID" value="KAK8921666.1"/>
    <property type="molecule type" value="Genomic_DNA"/>
</dbReference>
<dbReference type="Proteomes" id="UP001418222">
    <property type="component" value="Unassembled WGS sequence"/>
</dbReference>
<evidence type="ECO:0000256" key="1">
    <source>
        <dbReference type="SAM" id="MobiDB-lite"/>
    </source>
</evidence>
<feature type="region of interest" description="Disordered" evidence="1">
    <location>
        <begin position="60"/>
        <end position="79"/>
    </location>
</feature>
<accession>A0AAP0FX51</accession>
<dbReference type="AlphaFoldDB" id="A0AAP0FX51"/>
<organism evidence="2 3">
    <name type="scientific">Platanthera zijinensis</name>
    <dbReference type="NCBI Taxonomy" id="2320716"/>
    <lineage>
        <taxon>Eukaryota</taxon>
        <taxon>Viridiplantae</taxon>
        <taxon>Streptophyta</taxon>
        <taxon>Embryophyta</taxon>
        <taxon>Tracheophyta</taxon>
        <taxon>Spermatophyta</taxon>
        <taxon>Magnoliopsida</taxon>
        <taxon>Liliopsida</taxon>
        <taxon>Asparagales</taxon>
        <taxon>Orchidaceae</taxon>
        <taxon>Orchidoideae</taxon>
        <taxon>Orchideae</taxon>
        <taxon>Orchidinae</taxon>
        <taxon>Platanthera</taxon>
    </lineage>
</organism>
<reference evidence="2 3" key="1">
    <citation type="journal article" date="2022" name="Nat. Plants">
        <title>Genomes of leafy and leafless Platanthera orchids illuminate the evolution of mycoheterotrophy.</title>
        <authorList>
            <person name="Li M.H."/>
            <person name="Liu K.W."/>
            <person name="Li Z."/>
            <person name="Lu H.C."/>
            <person name="Ye Q.L."/>
            <person name="Zhang D."/>
            <person name="Wang J.Y."/>
            <person name="Li Y.F."/>
            <person name="Zhong Z.M."/>
            <person name="Liu X."/>
            <person name="Yu X."/>
            <person name="Liu D.K."/>
            <person name="Tu X.D."/>
            <person name="Liu B."/>
            <person name="Hao Y."/>
            <person name="Liao X.Y."/>
            <person name="Jiang Y.T."/>
            <person name="Sun W.H."/>
            <person name="Chen J."/>
            <person name="Chen Y.Q."/>
            <person name="Ai Y."/>
            <person name="Zhai J.W."/>
            <person name="Wu S.S."/>
            <person name="Zhou Z."/>
            <person name="Hsiao Y.Y."/>
            <person name="Wu W.L."/>
            <person name="Chen Y.Y."/>
            <person name="Lin Y.F."/>
            <person name="Hsu J.L."/>
            <person name="Li C.Y."/>
            <person name="Wang Z.W."/>
            <person name="Zhao X."/>
            <person name="Zhong W.Y."/>
            <person name="Ma X.K."/>
            <person name="Ma L."/>
            <person name="Huang J."/>
            <person name="Chen G.Z."/>
            <person name="Huang M.Z."/>
            <person name="Huang L."/>
            <person name="Peng D.H."/>
            <person name="Luo Y.B."/>
            <person name="Zou S.Q."/>
            <person name="Chen S.P."/>
            <person name="Lan S."/>
            <person name="Tsai W.C."/>
            <person name="Van de Peer Y."/>
            <person name="Liu Z.J."/>
        </authorList>
    </citation>
    <scope>NUCLEOTIDE SEQUENCE [LARGE SCALE GENOMIC DNA]</scope>
    <source>
        <strain evidence="2">Lor287</strain>
    </source>
</reference>
<evidence type="ECO:0000313" key="2">
    <source>
        <dbReference type="EMBL" id="KAK8921666.1"/>
    </source>
</evidence>
<gene>
    <name evidence="2" type="ORF">KSP39_PZI020467</name>
</gene>
<evidence type="ECO:0000313" key="3">
    <source>
        <dbReference type="Proteomes" id="UP001418222"/>
    </source>
</evidence>
<protein>
    <submittedName>
        <fullName evidence="2">Uncharacterized protein</fullName>
    </submittedName>
</protein>
<keyword evidence="3" id="KW-1185">Reference proteome</keyword>